<dbReference type="GO" id="GO:0016020">
    <property type="term" value="C:membrane"/>
    <property type="evidence" value="ECO:0007669"/>
    <property type="project" value="TreeGrafter"/>
</dbReference>
<dbReference type="SUPFAM" id="SSF53474">
    <property type="entry name" value="alpha/beta-Hydrolases"/>
    <property type="match status" value="1"/>
</dbReference>
<dbReference type="AlphaFoldDB" id="A0A0L8G7Z9"/>
<dbReference type="OrthoDB" id="294702at2759"/>
<evidence type="ECO:0000313" key="3">
    <source>
        <dbReference type="EMBL" id="KOF72695.1"/>
    </source>
</evidence>
<dbReference type="PANTHER" id="PTHR43798">
    <property type="entry name" value="MONOACYLGLYCEROL LIPASE"/>
    <property type="match status" value="1"/>
</dbReference>
<dbReference type="PANTHER" id="PTHR43798:SF33">
    <property type="entry name" value="HYDROLASE, PUTATIVE (AFU_ORTHOLOGUE AFUA_2G14860)-RELATED"/>
    <property type="match status" value="1"/>
</dbReference>
<dbReference type="InterPro" id="IPR000073">
    <property type="entry name" value="AB_hydrolase_1"/>
</dbReference>
<evidence type="ECO:0000256" key="1">
    <source>
        <dbReference type="SAM" id="MobiDB-lite"/>
    </source>
</evidence>
<proteinExistence type="predicted"/>
<sequence length="400" mass="45751">MRRRTANGETTVNQAHGENRSDSHGPHHHHHHQQTHNTQSSRPGILSQIFSWGWKIAVVALIAPPFLNYASLKNEEMHLKPEGQLYDIGWGQRLFMKCQGDGPPTVILDAPTGMSSDVWSLVWPEIANVTRVCIFDRAGLGYSDRPRENFTSTDGSEGKSNYRNRWEPFTVERMADDMRHLFTLSSQQPKPFILVGSELSALSAYFYAQMHENDVTGLVMINPIADELFDSDNGLWSRYWFGKIIPDLQLLQFGASLGISRIAIHFGFLEQPLRETSITEQVKNRQKYLLCHPKHLSSAVDEHHFINESISQIRLARIMKNLPSNMTTTVISGNMYDKTLSRELNEAWARSERKMIQKFFSNAHHIIINGVDHHMMYKKPAAVIKPILEIVQNWKDQPSV</sequence>
<feature type="compositionally biased region" description="Polar residues" evidence="1">
    <location>
        <begin position="7"/>
        <end position="16"/>
    </location>
</feature>
<gene>
    <name evidence="3" type="ORF">OCBIM_22039059mg</name>
</gene>
<feature type="region of interest" description="Disordered" evidence="1">
    <location>
        <begin position="1"/>
        <end position="42"/>
    </location>
</feature>
<organism evidence="3">
    <name type="scientific">Octopus bimaculoides</name>
    <name type="common">California two-spotted octopus</name>
    <dbReference type="NCBI Taxonomy" id="37653"/>
    <lineage>
        <taxon>Eukaryota</taxon>
        <taxon>Metazoa</taxon>
        <taxon>Spiralia</taxon>
        <taxon>Lophotrochozoa</taxon>
        <taxon>Mollusca</taxon>
        <taxon>Cephalopoda</taxon>
        <taxon>Coleoidea</taxon>
        <taxon>Octopodiformes</taxon>
        <taxon>Octopoda</taxon>
        <taxon>Incirrata</taxon>
        <taxon>Octopodidae</taxon>
        <taxon>Octopus</taxon>
    </lineage>
</organism>
<dbReference type="OMA" id="VCAYDRV"/>
<name>A0A0L8G7Z9_OCTBM</name>
<feature type="domain" description="AB hydrolase-1" evidence="2">
    <location>
        <begin position="114"/>
        <end position="351"/>
    </location>
</feature>
<evidence type="ECO:0000259" key="2">
    <source>
        <dbReference type="Pfam" id="PF00561"/>
    </source>
</evidence>
<reference evidence="3" key="1">
    <citation type="submission" date="2015-07" db="EMBL/GenBank/DDBJ databases">
        <title>MeaNS - Measles Nucleotide Surveillance Program.</title>
        <authorList>
            <person name="Tran T."/>
            <person name="Druce J."/>
        </authorList>
    </citation>
    <scope>NUCLEOTIDE SEQUENCE</scope>
    <source>
        <strain evidence="3">UCB-OBI-ISO-001</strain>
        <tissue evidence="3">Gonad</tissue>
    </source>
</reference>
<accession>A0A0L8G7Z9</accession>
<dbReference type="InterPro" id="IPR029058">
    <property type="entry name" value="AB_hydrolase_fold"/>
</dbReference>
<dbReference type="Gene3D" id="3.40.50.1820">
    <property type="entry name" value="alpha/beta hydrolase"/>
    <property type="match status" value="1"/>
</dbReference>
<dbReference type="Pfam" id="PF00561">
    <property type="entry name" value="Abhydrolase_1"/>
    <property type="match status" value="1"/>
</dbReference>
<dbReference type="KEGG" id="obi:106878763"/>
<dbReference type="EMBL" id="KQ423531">
    <property type="protein sequence ID" value="KOF72695.1"/>
    <property type="molecule type" value="Genomic_DNA"/>
</dbReference>
<dbReference type="STRING" id="37653.A0A0L8G7Z9"/>
<protein>
    <recommendedName>
        <fullName evidence="2">AB hydrolase-1 domain-containing protein</fullName>
    </recommendedName>
</protein>
<dbReference type="InterPro" id="IPR050266">
    <property type="entry name" value="AB_hydrolase_sf"/>
</dbReference>